<name>A0A9P4P0C4_9PEZI</name>
<dbReference type="AlphaFoldDB" id="A0A9P4P0C4"/>
<gene>
    <name evidence="2" type="ORF">EJ08DRAFT_464915</name>
</gene>
<protein>
    <submittedName>
        <fullName evidence="2">Uncharacterized protein</fullName>
    </submittedName>
</protein>
<evidence type="ECO:0000256" key="1">
    <source>
        <dbReference type="SAM" id="MobiDB-lite"/>
    </source>
</evidence>
<keyword evidence="3" id="KW-1185">Reference proteome</keyword>
<feature type="region of interest" description="Disordered" evidence="1">
    <location>
        <begin position="252"/>
        <end position="274"/>
    </location>
</feature>
<evidence type="ECO:0000313" key="2">
    <source>
        <dbReference type="EMBL" id="KAF2434381.1"/>
    </source>
</evidence>
<proteinExistence type="predicted"/>
<reference evidence="2" key="1">
    <citation type="journal article" date="2020" name="Stud. Mycol.">
        <title>101 Dothideomycetes genomes: a test case for predicting lifestyles and emergence of pathogens.</title>
        <authorList>
            <person name="Haridas S."/>
            <person name="Albert R."/>
            <person name="Binder M."/>
            <person name="Bloem J."/>
            <person name="Labutti K."/>
            <person name="Salamov A."/>
            <person name="Andreopoulos B."/>
            <person name="Baker S."/>
            <person name="Barry K."/>
            <person name="Bills G."/>
            <person name="Bluhm B."/>
            <person name="Cannon C."/>
            <person name="Castanera R."/>
            <person name="Culley D."/>
            <person name="Daum C."/>
            <person name="Ezra D."/>
            <person name="Gonzalez J."/>
            <person name="Henrissat B."/>
            <person name="Kuo A."/>
            <person name="Liang C."/>
            <person name="Lipzen A."/>
            <person name="Lutzoni F."/>
            <person name="Magnuson J."/>
            <person name="Mondo S."/>
            <person name="Nolan M."/>
            <person name="Ohm R."/>
            <person name="Pangilinan J."/>
            <person name="Park H.-J."/>
            <person name="Ramirez L."/>
            <person name="Alfaro M."/>
            <person name="Sun H."/>
            <person name="Tritt A."/>
            <person name="Yoshinaga Y."/>
            <person name="Zwiers L.-H."/>
            <person name="Turgeon B."/>
            <person name="Goodwin S."/>
            <person name="Spatafora J."/>
            <person name="Crous P."/>
            <person name="Grigoriev I."/>
        </authorList>
    </citation>
    <scope>NUCLEOTIDE SEQUENCE</scope>
    <source>
        <strain evidence="2">CBS 130266</strain>
    </source>
</reference>
<dbReference type="EMBL" id="MU007016">
    <property type="protein sequence ID" value="KAF2434381.1"/>
    <property type="molecule type" value="Genomic_DNA"/>
</dbReference>
<dbReference type="Proteomes" id="UP000800235">
    <property type="component" value="Unassembled WGS sequence"/>
</dbReference>
<sequence length="274" mass="30807">MGATLTDGHVLSSLKSMCAQLTSDATAAEEATRMCSSLSPNTLRRNSDILEYASAIALVLKDMRLFFGLARYLRKSTSQNVLKLLRALVHRDGWPLVFEGIKTLGSLYPFTARLTAINNIQDHCLQYIKGLYATQTTEWMSNSLGGTWDKAENIEHGDISSLVSATKLYGAKWMLKFGVQIVTANDRNSMLATEYVRQHLDYWTVIESANEVIPMAVPQILPRLPERNRREFTRMCAEAFLISHQFKHIPDEGRTWRPGSSHHAGAQAIPRPRL</sequence>
<accession>A0A9P4P0C4</accession>
<comment type="caution">
    <text evidence="2">The sequence shown here is derived from an EMBL/GenBank/DDBJ whole genome shotgun (WGS) entry which is preliminary data.</text>
</comment>
<evidence type="ECO:0000313" key="3">
    <source>
        <dbReference type="Proteomes" id="UP000800235"/>
    </source>
</evidence>
<organism evidence="2 3">
    <name type="scientific">Tothia fuscella</name>
    <dbReference type="NCBI Taxonomy" id="1048955"/>
    <lineage>
        <taxon>Eukaryota</taxon>
        <taxon>Fungi</taxon>
        <taxon>Dikarya</taxon>
        <taxon>Ascomycota</taxon>
        <taxon>Pezizomycotina</taxon>
        <taxon>Dothideomycetes</taxon>
        <taxon>Pleosporomycetidae</taxon>
        <taxon>Venturiales</taxon>
        <taxon>Cylindrosympodiaceae</taxon>
        <taxon>Tothia</taxon>
    </lineage>
</organism>